<evidence type="ECO:0000256" key="4">
    <source>
        <dbReference type="ARBA" id="ARBA00022840"/>
    </source>
</evidence>
<dbReference type="SMART" id="SM00382">
    <property type="entry name" value="AAA"/>
    <property type="match status" value="1"/>
</dbReference>
<feature type="domain" description="ABC transporter" evidence="8">
    <location>
        <begin position="331"/>
        <end position="546"/>
    </location>
</feature>
<evidence type="ECO:0000259" key="9">
    <source>
        <dbReference type="PROSITE" id="PS50929"/>
    </source>
</evidence>
<name>B2A0X3_NATTJ</name>
<dbReference type="Pfam" id="PF00005">
    <property type="entry name" value="ABC_tran"/>
    <property type="match status" value="1"/>
</dbReference>
<dbReference type="EMBL" id="CP001034">
    <property type="protein sequence ID" value="ACB86002.1"/>
    <property type="molecule type" value="Genomic_DNA"/>
</dbReference>
<feature type="transmembrane region" description="Helical" evidence="7">
    <location>
        <begin position="126"/>
        <end position="150"/>
    </location>
</feature>
<feature type="domain" description="ABC transmembrane type-1" evidence="9">
    <location>
        <begin position="24"/>
        <end position="301"/>
    </location>
</feature>
<reference evidence="10 11" key="2">
    <citation type="journal article" date="2011" name="J. Bacteriol.">
        <title>Complete genome sequence of the anaerobic, halophilic alkalithermophile Natranaerobius thermophilus JW/NM-WN-LF.</title>
        <authorList>
            <person name="Zhao B."/>
            <person name="Mesbah N.M."/>
            <person name="Dalin E."/>
            <person name="Goodwin L."/>
            <person name="Nolan M."/>
            <person name="Pitluck S."/>
            <person name="Chertkov O."/>
            <person name="Brettin T.S."/>
            <person name="Han J."/>
            <person name="Larimer F.W."/>
            <person name="Land M.L."/>
            <person name="Hauser L."/>
            <person name="Kyrpides N."/>
            <person name="Wiegel J."/>
        </authorList>
    </citation>
    <scope>NUCLEOTIDE SEQUENCE [LARGE SCALE GENOMIC DNA]</scope>
    <source>
        <strain evidence="11">ATCC BAA-1301 / DSM 18059 / JW/NM-WN-LF</strain>
    </source>
</reference>
<dbReference type="GO" id="GO:0016887">
    <property type="term" value="F:ATP hydrolysis activity"/>
    <property type="evidence" value="ECO:0007669"/>
    <property type="project" value="InterPro"/>
</dbReference>
<dbReference type="RefSeq" id="WP_012448848.1">
    <property type="nucleotide sequence ID" value="NC_010718.1"/>
</dbReference>
<evidence type="ECO:0000259" key="8">
    <source>
        <dbReference type="PROSITE" id="PS50893"/>
    </source>
</evidence>
<dbReference type="CDD" id="cd07346">
    <property type="entry name" value="ABC_6TM_exporters"/>
    <property type="match status" value="1"/>
</dbReference>
<keyword evidence="5 7" id="KW-1133">Transmembrane helix</keyword>
<dbReference type="Gene3D" id="1.20.1560.10">
    <property type="entry name" value="ABC transporter type 1, transmembrane domain"/>
    <property type="match status" value="1"/>
</dbReference>
<feature type="transmembrane region" description="Helical" evidence="7">
    <location>
        <begin position="156"/>
        <end position="176"/>
    </location>
</feature>
<dbReference type="InterPro" id="IPR039421">
    <property type="entry name" value="Type_1_exporter"/>
</dbReference>
<comment type="subcellular location">
    <subcellularLocation>
        <location evidence="1">Cell membrane</location>
        <topology evidence="1">Multi-pass membrane protein</topology>
    </subcellularLocation>
</comment>
<protein>
    <submittedName>
        <fullName evidence="10">ABC transporter related</fullName>
    </submittedName>
</protein>
<dbReference type="InterPro" id="IPR011527">
    <property type="entry name" value="ABC1_TM_dom"/>
</dbReference>
<feature type="transmembrane region" description="Helical" evidence="7">
    <location>
        <begin position="57"/>
        <end position="79"/>
    </location>
</feature>
<dbReference type="Gene3D" id="3.40.50.300">
    <property type="entry name" value="P-loop containing nucleotide triphosphate hydrolases"/>
    <property type="match status" value="1"/>
</dbReference>
<dbReference type="PANTHER" id="PTHR43394">
    <property type="entry name" value="ATP-DEPENDENT PERMEASE MDL1, MITOCHONDRIAL"/>
    <property type="match status" value="1"/>
</dbReference>
<dbReference type="GO" id="GO:0005886">
    <property type="term" value="C:plasma membrane"/>
    <property type="evidence" value="ECO:0007669"/>
    <property type="project" value="UniProtKB-SubCell"/>
</dbReference>
<dbReference type="InterPro" id="IPR003593">
    <property type="entry name" value="AAA+_ATPase"/>
</dbReference>
<evidence type="ECO:0000313" key="11">
    <source>
        <dbReference type="Proteomes" id="UP000001683"/>
    </source>
</evidence>
<dbReference type="PANTHER" id="PTHR43394:SF1">
    <property type="entry name" value="ATP-BINDING CASSETTE SUB-FAMILY B MEMBER 10, MITOCHONDRIAL"/>
    <property type="match status" value="1"/>
</dbReference>
<dbReference type="eggNOG" id="COG2274">
    <property type="taxonomic scope" value="Bacteria"/>
</dbReference>
<dbReference type="GO" id="GO:0015421">
    <property type="term" value="F:ABC-type oligopeptide transporter activity"/>
    <property type="evidence" value="ECO:0007669"/>
    <property type="project" value="TreeGrafter"/>
</dbReference>
<evidence type="ECO:0000313" key="10">
    <source>
        <dbReference type="EMBL" id="ACB86002.1"/>
    </source>
</evidence>
<dbReference type="SUPFAM" id="SSF52540">
    <property type="entry name" value="P-loop containing nucleoside triphosphate hydrolases"/>
    <property type="match status" value="1"/>
</dbReference>
<dbReference type="Proteomes" id="UP000001683">
    <property type="component" value="Chromosome"/>
</dbReference>
<dbReference type="KEGG" id="nth:Nther_2437"/>
<dbReference type="InterPro" id="IPR036640">
    <property type="entry name" value="ABC1_TM_sf"/>
</dbReference>
<keyword evidence="6 7" id="KW-0472">Membrane</keyword>
<dbReference type="SUPFAM" id="SSF90123">
    <property type="entry name" value="ABC transporter transmembrane region"/>
    <property type="match status" value="1"/>
</dbReference>
<dbReference type="OrthoDB" id="3185510at2"/>
<dbReference type="Pfam" id="PF00664">
    <property type="entry name" value="ABC_membrane"/>
    <property type="match status" value="1"/>
</dbReference>
<accession>B2A0X3</accession>
<dbReference type="STRING" id="457570.Nther_2437"/>
<keyword evidence="11" id="KW-1185">Reference proteome</keyword>
<evidence type="ECO:0000256" key="1">
    <source>
        <dbReference type="ARBA" id="ARBA00004651"/>
    </source>
</evidence>
<gene>
    <name evidence="10" type="ordered locus">Nther_2437</name>
</gene>
<keyword evidence="4" id="KW-0067">ATP-binding</keyword>
<evidence type="ECO:0000256" key="3">
    <source>
        <dbReference type="ARBA" id="ARBA00022741"/>
    </source>
</evidence>
<dbReference type="AlphaFoldDB" id="B2A0X3"/>
<organism evidence="10 11">
    <name type="scientific">Natranaerobius thermophilus (strain ATCC BAA-1301 / DSM 18059 / JW/NM-WN-LF)</name>
    <dbReference type="NCBI Taxonomy" id="457570"/>
    <lineage>
        <taxon>Bacteria</taxon>
        <taxon>Bacillati</taxon>
        <taxon>Bacillota</taxon>
        <taxon>Clostridia</taxon>
        <taxon>Natranaerobiales</taxon>
        <taxon>Natranaerobiaceae</taxon>
        <taxon>Natranaerobius</taxon>
    </lineage>
</organism>
<evidence type="ECO:0000256" key="6">
    <source>
        <dbReference type="ARBA" id="ARBA00023136"/>
    </source>
</evidence>
<dbReference type="PROSITE" id="PS50893">
    <property type="entry name" value="ABC_TRANSPORTER_2"/>
    <property type="match status" value="1"/>
</dbReference>
<keyword evidence="2 7" id="KW-0812">Transmembrane</keyword>
<dbReference type="InterPro" id="IPR027417">
    <property type="entry name" value="P-loop_NTPase"/>
</dbReference>
<proteinExistence type="predicted"/>
<sequence>MKIVKLAQEHLLKYKISLFVFAMMSLITWVVSIVLPYLTGYYVDILNQGPTRQEIKYFTLIILAVGLFNIIASFVKNYLHRTIQTKSMIDLNFYVLKHLVKLPVRYFEDKDSAYLNQRINNDSKEVINFVLDNFVSIIKNFLTVTVLIYISLTINVRLTLILLPLIPLYLGLYYLFRKPLYNKNYELKEKQNKFFSVMNQFLQKTKLIKLTATFREAHNQLEQSFKTMLLTFIKYTKLSLLFSNSDSFTKVLARVVVFFFGGLEIMNGNLTIGEFTIINSYFSMIKNGVSYFLGLGSSYQKALVAYDRLMGVLYQPKETIGEVKIDNINTIQLNDVSFSFDNSNYVIETLNYKFEKGKIYCILGDNGTGKSTLINIVLGLYNDYYDGQIYYNSNELRNLDMYYVRRKIVGVSEQEPMLMNNLLINNMTFGIENYNYQDLKILLENLNFDPNKFKEGLRTNIEEGSKNISGGEKLKISLIRTLLKDPELLVLDEPTSALDFQSIEKLKELLIQTKHNRITIVITHNKDFVDVADEIIDLNVSRVNNVS</sequence>
<keyword evidence="3" id="KW-0547">Nucleotide-binding</keyword>
<dbReference type="GO" id="GO:0005524">
    <property type="term" value="F:ATP binding"/>
    <property type="evidence" value="ECO:0007669"/>
    <property type="project" value="UniProtKB-KW"/>
</dbReference>
<dbReference type="InParanoid" id="B2A0X3"/>
<dbReference type="InterPro" id="IPR003439">
    <property type="entry name" value="ABC_transporter-like_ATP-bd"/>
</dbReference>
<feature type="transmembrane region" description="Helical" evidence="7">
    <location>
        <begin position="12"/>
        <end position="37"/>
    </location>
</feature>
<evidence type="ECO:0000256" key="7">
    <source>
        <dbReference type="SAM" id="Phobius"/>
    </source>
</evidence>
<dbReference type="CDD" id="cd03228">
    <property type="entry name" value="ABCC_MRP_Like"/>
    <property type="match status" value="1"/>
</dbReference>
<dbReference type="HOGENOM" id="CLU_000604_84_3_9"/>
<dbReference type="PROSITE" id="PS50929">
    <property type="entry name" value="ABC_TM1F"/>
    <property type="match status" value="1"/>
</dbReference>
<evidence type="ECO:0000256" key="2">
    <source>
        <dbReference type="ARBA" id="ARBA00022692"/>
    </source>
</evidence>
<reference evidence="10 11" key="1">
    <citation type="submission" date="2008-04" db="EMBL/GenBank/DDBJ databases">
        <title>Complete sequence of chromosome of Natranaerobius thermophilus JW/NM-WN-LF.</title>
        <authorList>
            <consortium name="US DOE Joint Genome Institute"/>
            <person name="Copeland A."/>
            <person name="Lucas S."/>
            <person name="Lapidus A."/>
            <person name="Glavina del Rio T."/>
            <person name="Dalin E."/>
            <person name="Tice H."/>
            <person name="Bruce D."/>
            <person name="Goodwin L."/>
            <person name="Pitluck S."/>
            <person name="Chertkov O."/>
            <person name="Brettin T."/>
            <person name="Detter J.C."/>
            <person name="Han C."/>
            <person name="Kuske C.R."/>
            <person name="Schmutz J."/>
            <person name="Larimer F."/>
            <person name="Land M."/>
            <person name="Hauser L."/>
            <person name="Kyrpides N."/>
            <person name="Lykidis A."/>
            <person name="Mesbah N.M."/>
            <person name="Wiegel J."/>
        </authorList>
    </citation>
    <scope>NUCLEOTIDE SEQUENCE [LARGE SCALE GENOMIC DNA]</scope>
    <source>
        <strain evidence="11">ATCC BAA-1301 / DSM 18059 / JW/NM-WN-LF</strain>
    </source>
</reference>
<evidence type="ECO:0000256" key="5">
    <source>
        <dbReference type="ARBA" id="ARBA00022989"/>
    </source>
</evidence>